<evidence type="ECO:0000313" key="2">
    <source>
        <dbReference type="EMBL" id="SVB80417.1"/>
    </source>
</evidence>
<organism evidence="2">
    <name type="scientific">marine metagenome</name>
    <dbReference type="NCBI Taxonomy" id="408172"/>
    <lineage>
        <taxon>unclassified sequences</taxon>
        <taxon>metagenomes</taxon>
        <taxon>ecological metagenomes</taxon>
    </lineage>
</organism>
<dbReference type="AlphaFoldDB" id="A0A382H0E1"/>
<proteinExistence type="predicted"/>
<feature type="domain" description="HMA" evidence="1">
    <location>
        <begin position="24"/>
        <end position="51"/>
    </location>
</feature>
<gene>
    <name evidence="2" type="ORF">METZ01_LOCUS233271</name>
</gene>
<dbReference type="EMBL" id="UINC01058312">
    <property type="protein sequence ID" value="SVB80417.1"/>
    <property type="molecule type" value="Genomic_DNA"/>
</dbReference>
<reference evidence="2" key="1">
    <citation type="submission" date="2018-05" db="EMBL/GenBank/DDBJ databases">
        <authorList>
            <person name="Lanie J.A."/>
            <person name="Ng W.-L."/>
            <person name="Kazmierczak K.M."/>
            <person name="Andrzejewski T.M."/>
            <person name="Davidsen T.M."/>
            <person name="Wayne K.J."/>
            <person name="Tettelin H."/>
            <person name="Glass J.I."/>
            <person name="Rusch D."/>
            <person name="Podicherti R."/>
            <person name="Tsui H.-C.T."/>
            <person name="Winkler M.E."/>
        </authorList>
    </citation>
    <scope>NUCLEOTIDE SEQUENCE</scope>
</reference>
<name>A0A382H0E1_9ZZZZ</name>
<feature type="non-terminal residue" evidence="2">
    <location>
        <position position="51"/>
    </location>
</feature>
<dbReference type="SUPFAM" id="SSF55008">
    <property type="entry name" value="HMA, heavy metal-associated domain"/>
    <property type="match status" value="1"/>
</dbReference>
<accession>A0A382H0E1</accession>
<protein>
    <recommendedName>
        <fullName evidence="1">HMA domain-containing protein</fullName>
    </recommendedName>
</protein>
<evidence type="ECO:0000259" key="1">
    <source>
        <dbReference type="PROSITE" id="PS50846"/>
    </source>
</evidence>
<dbReference type="InterPro" id="IPR006121">
    <property type="entry name" value="HMA_dom"/>
</dbReference>
<dbReference type="GO" id="GO:0046872">
    <property type="term" value="F:metal ion binding"/>
    <property type="evidence" value="ECO:0007669"/>
    <property type="project" value="InterPro"/>
</dbReference>
<dbReference type="CDD" id="cd00371">
    <property type="entry name" value="HMA"/>
    <property type="match status" value="1"/>
</dbReference>
<dbReference type="PROSITE" id="PS50846">
    <property type="entry name" value="HMA_2"/>
    <property type="match status" value="1"/>
</dbReference>
<dbReference type="InterPro" id="IPR036163">
    <property type="entry name" value="HMA_dom_sf"/>
</dbReference>
<dbReference type="Gene3D" id="3.30.70.100">
    <property type="match status" value="1"/>
</dbReference>
<sequence>MNNPISITTASFSRNETGDAETVERVRLAIGGMTCAGCAAGVSGALNAVDG</sequence>